<dbReference type="Proteomes" id="UP000247551">
    <property type="component" value="Unassembled WGS sequence"/>
</dbReference>
<protein>
    <submittedName>
        <fullName evidence="4">NAD(P)H-dependent FMN reductase</fullName>
    </submittedName>
</protein>
<evidence type="ECO:0000313" key="5">
    <source>
        <dbReference type="Proteomes" id="UP000247551"/>
    </source>
</evidence>
<gene>
    <name evidence="4" type="ORF">DFP75_10991</name>
</gene>
<evidence type="ECO:0000259" key="3">
    <source>
        <dbReference type="Pfam" id="PF03358"/>
    </source>
</evidence>
<accession>A0A318US45</accession>
<dbReference type="GO" id="GO:0005829">
    <property type="term" value="C:cytosol"/>
    <property type="evidence" value="ECO:0007669"/>
    <property type="project" value="TreeGrafter"/>
</dbReference>
<proteinExistence type="predicted"/>
<dbReference type="GO" id="GO:0010181">
    <property type="term" value="F:FMN binding"/>
    <property type="evidence" value="ECO:0007669"/>
    <property type="project" value="TreeGrafter"/>
</dbReference>
<name>A0A318US45_9GAMM</name>
<dbReference type="AlphaFoldDB" id="A0A318US45"/>
<sequence length="176" mass="19318">MKVLTFGASNSKNSINKQLAFYAAQKINNADVSLIDINDFEMPIYSEDREKESGIPKLAHDFYNAIGAADSIVMSFAEYNGSYTSAYKNLFDWTSRINMKVFQSKPVIMLSTSPGPSGAQSVLAAAQASAPYFSANLIGAISLPNFYDNFDAEKGIVTNETFNQHLLSCIDKLSIR</sequence>
<keyword evidence="2" id="KW-0285">Flavoprotein</keyword>
<dbReference type="RefSeq" id="WP_110576958.1">
    <property type="nucleotide sequence ID" value="NZ_QKLW01000009.1"/>
</dbReference>
<evidence type="ECO:0000313" key="4">
    <source>
        <dbReference type="EMBL" id="PYF79252.1"/>
    </source>
</evidence>
<evidence type="ECO:0000256" key="1">
    <source>
        <dbReference type="ARBA" id="ARBA00001917"/>
    </source>
</evidence>
<evidence type="ECO:0000256" key="2">
    <source>
        <dbReference type="ARBA" id="ARBA00022643"/>
    </source>
</evidence>
<keyword evidence="5" id="KW-1185">Reference proteome</keyword>
<dbReference type="InterPro" id="IPR005025">
    <property type="entry name" value="FMN_Rdtase-like_dom"/>
</dbReference>
<dbReference type="PANTHER" id="PTHR30543">
    <property type="entry name" value="CHROMATE REDUCTASE"/>
    <property type="match status" value="1"/>
</dbReference>
<comment type="cofactor">
    <cofactor evidence="1">
        <name>FMN</name>
        <dbReference type="ChEBI" id="CHEBI:58210"/>
    </cofactor>
</comment>
<dbReference type="Gene3D" id="3.40.50.360">
    <property type="match status" value="1"/>
</dbReference>
<organism evidence="4 5">
    <name type="scientific">Marinomonas alcarazii</name>
    <dbReference type="NCBI Taxonomy" id="491949"/>
    <lineage>
        <taxon>Bacteria</taxon>
        <taxon>Pseudomonadati</taxon>
        <taxon>Pseudomonadota</taxon>
        <taxon>Gammaproteobacteria</taxon>
        <taxon>Oceanospirillales</taxon>
        <taxon>Oceanospirillaceae</taxon>
        <taxon>Marinomonas</taxon>
    </lineage>
</organism>
<dbReference type="Pfam" id="PF03358">
    <property type="entry name" value="FMN_red"/>
    <property type="match status" value="1"/>
</dbReference>
<dbReference type="EMBL" id="QKLW01000009">
    <property type="protein sequence ID" value="PYF79252.1"/>
    <property type="molecule type" value="Genomic_DNA"/>
</dbReference>
<dbReference type="GO" id="GO:0016491">
    <property type="term" value="F:oxidoreductase activity"/>
    <property type="evidence" value="ECO:0007669"/>
    <property type="project" value="InterPro"/>
</dbReference>
<keyword evidence="2" id="KW-0288">FMN</keyword>
<dbReference type="InterPro" id="IPR029039">
    <property type="entry name" value="Flavoprotein-like_sf"/>
</dbReference>
<feature type="domain" description="NADPH-dependent FMN reductase-like" evidence="3">
    <location>
        <begin position="1"/>
        <end position="140"/>
    </location>
</feature>
<dbReference type="PANTHER" id="PTHR30543:SF21">
    <property type="entry name" value="NAD(P)H-DEPENDENT FMN REDUCTASE LOT6"/>
    <property type="match status" value="1"/>
</dbReference>
<dbReference type="InterPro" id="IPR050712">
    <property type="entry name" value="NAD(P)H-dep_reductase"/>
</dbReference>
<dbReference type="SUPFAM" id="SSF52218">
    <property type="entry name" value="Flavoproteins"/>
    <property type="match status" value="1"/>
</dbReference>
<comment type="caution">
    <text evidence="4">The sequence shown here is derived from an EMBL/GenBank/DDBJ whole genome shotgun (WGS) entry which is preliminary data.</text>
</comment>
<reference evidence="4 5" key="1">
    <citation type="submission" date="2018-06" db="EMBL/GenBank/DDBJ databases">
        <title>Genomic Encyclopedia of Type Strains, Phase III (KMG-III): the genomes of soil and plant-associated and newly described type strains.</title>
        <authorList>
            <person name="Whitman W."/>
        </authorList>
    </citation>
    <scope>NUCLEOTIDE SEQUENCE [LARGE SCALE GENOMIC DNA]</scope>
    <source>
        <strain evidence="4 5">CECT 7730</strain>
    </source>
</reference>